<sequence length="36" mass="4264">LFKSRSRSKSDFVKFERPIVGSLNFNRLITDHIEII</sequence>
<organism evidence="1 2">
    <name type="scientific">Ascaris lumbricoides</name>
    <name type="common">Giant roundworm</name>
    <dbReference type="NCBI Taxonomy" id="6252"/>
    <lineage>
        <taxon>Eukaryota</taxon>
        <taxon>Metazoa</taxon>
        <taxon>Ecdysozoa</taxon>
        <taxon>Nematoda</taxon>
        <taxon>Chromadorea</taxon>
        <taxon>Rhabditida</taxon>
        <taxon>Spirurina</taxon>
        <taxon>Ascaridomorpha</taxon>
        <taxon>Ascaridoidea</taxon>
        <taxon>Ascarididae</taxon>
        <taxon>Ascaris</taxon>
    </lineage>
</organism>
<protein>
    <submittedName>
        <fullName evidence="2">Endonuclease/exonuclease/phosphatase family protein</fullName>
    </submittedName>
</protein>
<evidence type="ECO:0000313" key="2">
    <source>
        <dbReference type="WBParaSite" id="ALUE_0000129901-mRNA-1"/>
    </source>
</evidence>
<dbReference type="WBParaSite" id="ALUE_0000129901-mRNA-1">
    <property type="protein sequence ID" value="ALUE_0000129901-mRNA-1"/>
    <property type="gene ID" value="ALUE_0000129901"/>
</dbReference>
<dbReference type="AlphaFoldDB" id="A0A0M3HIF4"/>
<accession>A0A0M3HIF4</accession>
<reference evidence="2" key="1">
    <citation type="submission" date="2017-02" db="UniProtKB">
        <authorList>
            <consortium name="WormBaseParasite"/>
        </authorList>
    </citation>
    <scope>IDENTIFICATION</scope>
</reference>
<keyword evidence="1" id="KW-1185">Reference proteome</keyword>
<dbReference type="Proteomes" id="UP000036681">
    <property type="component" value="Unplaced"/>
</dbReference>
<name>A0A0M3HIF4_ASCLU</name>
<evidence type="ECO:0000313" key="1">
    <source>
        <dbReference type="Proteomes" id="UP000036681"/>
    </source>
</evidence>
<proteinExistence type="predicted"/>